<dbReference type="GO" id="GO:0005886">
    <property type="term" value="C:plasma membrane"/>
    <property type="evidence" value="ECO:0007669"/>
    <property type="project" value="UniProtKB-SubCell"/>
</dbReference>
<evidence type="ECO:0000256" key="6">
    <source>
        <dbReference type="ARBA" id="ARBA00023136"/>
    </source>
</evidence>
<dbReference type="Proteomes" id="UP000824261">
    <property type="component" value="Unassembled WGS sequence"/>
</dbReference>
<evidence type="ECO:0000256" key="5">
    <source>
        <dbReference type="ARBA" id="ARBA00022989"/>
    </source>
</evidence>
<feature type="transmembrane region" description="Helical" evidence="7">
    <location>
        <begin position="384"/>
        <end position="407"/>
    </location>
</feature>
<reference evidence="9" key="2">
    <citation type="journal article" date="2021" name="PeerJ">
        <title>Extensive microbial diversity within the chicken gut microbiome revealed by metagenomics and culture.</title>
        <authorList>
            <person name="Gilroy R."/>
            <person name="Ravi A."/>
            <person name="Getino M."/>
            <person name="Pursley I."/>
            <person name="Horton D.L."/>
            <person name="Alikhan N.F."/>
            <person name="Baker D."/>
            <person name="Gharbi K."/>
            <person name="Hall N."/>
            <person name="Watson M."/>
            <person name="Adriaenssens E.M."/>
            <person name="Foster-Nyarko E."/>
            <person name="Jarju S."/>
            <person name="Secka A."/>
            <person name="Antonio M."/>
            <person name="Oren A."/>
            <person name="Chaudhuri R.R."/>
            <person name="La Ragione R."/>
            <person name="Hildebrand F."/>
            <person name="Pallen M.J."/>
        </authorList>
    </citation>
    <scope>NUCLEOTIDE SEQUENCE</scope>
    <source>
        <strain evidence="9">ChiGjej1B1-2707</strain>
    </source>
</reference>
<protein>
    <submittedName>
        <fullName evidence="9">Citrate transporter</fullName>
    </submittedName>
</protein>
<evidence type="ECO:0000313" key="10">
    <source>
        <dbReference type="Proteomes" id="UP000824261"/>
    </source>
</evidence>
<keyword evidence="4 7" id="KW-0812">Transmembrane</keyword>
<feature type="transmembrane region" description="Helical" evidence="7">
    <location>
        <begin position="272"/>
        <end position="291"/>
    </location>
</feature>
<dbReference type="PANTHER" id="PTHR43302:SF5">
    <property type="entry name" value="TRANSPORTER ARSB-RELATED"/>
    <property type="match status" value="1"/>
</dbReference>
<evidence type="ECO:0000256" key="3">
    <source>
        <dbReference type="ARBA" id="ARBA00022475"/>
    </source>
</evidence>
<evidence type="ECO:0000313" key="9">
    <source>
        <dbReference type="EMBL" id="HIR01499.1"/>
    </source>
</evidence>
<evidence type="ECO:0000259" key="8">
    <source>
        <dbReference type="Pfam" id="PF03600"/>
    </source>
</evidence>
<feature type="transmembrane region" description="Helical" evidence="7">
    <location>
        <begin position="24"/>
        <end position="45"/>
    </location>
</feature>
<dbReference type="AlphaFoldDB" id="A0A9D1A0E7"/>
<evidence type="ECO:0000256" key="1">
    <source>
        <dbReference type="ARBA" id="ARBA00004651"/>
    </source>
</evidence>
<evidence type="ECO:0000256" key="4">
    <source>
        <dbReference type="ARBA" id="ARBA00022692"/>
    </source>
</evidence>
<evidence type="ECO:0000256" key="7">
    <source>
        <dbReference type="SAM" id="Phobius"/>
    </source>
</evidence>
<sequence length="408" mass="43779">MLAVSAGCALVTMCFVPPDAAYIGYFDLKVLACLLSILAIVSALRNVGAFDALARRLVAHLSSCRTAVMMLVAVTLVLSMVVTNDMALIMMLPLSTVTLLKAGWGRQIPFAFIMQNMAANLGGMIVPFGNPQNLYLFAEYSVSLGDFLSTMLVPFATSCALIFACCFVLVKPTAEDENAVRAHREARRRAFDRRNDRARVRSASVRNATGQLRRKAGALVLHPGERRMRALLYAALLVLVVLAVFRVVPYALAPVAVFGVLLFADRSALRSVDYSLILTFACFFVFSGNMARIPEVVGALSWLLDQSVLAASAGLSQIISNVPAAILLSHLTGDWPSLLVGVNVGGAGTPVASLATLITLAHYRLALDVHAGAPGFERQSVGRFFLQSTAWGFGFLAVLLAVCWVCGF</sequence>
<feature type="transmembrane region" description="Helical" evidence="7">
    <location>
        <begin position="57"/>
        <end position="80"/>
    </location>
</feature>
<comment type="caution">
    <text evidence="9">The sequence shown here is derived from an EMBL/GenBank/DDBJ whole genome shotgun (WGS) entry which is preliminary data.</text>
</comment>
<organism evidence="9 10">
    <name type="scientific">Candidatus Aveggerthella stercoripullorum</name>
    <dbReference type="NCBI Taxonomy" id="2840688"/>
    <lineage>
        <taxon>Bacteria</taxon>
        <taxon>Bacillati</taxon>
        <taxon>Actinomycetota</taxon>
        <taxon>Coriobacteriia</taxon>
        <taxon>Eggerthellales</taxon>
        <taxon>Eggerthellaceae</taxon>
        <taxon>Eggerthellaceae incertae sedis</taxon>
        <taxon>Candidatus Aveggerthella</taxon>
    </lineage>
</organism>
<feature type="transmembrane region" description="Helical" evidence="7">
    <location>
        <begin position="230"/>
        <end position="252"/>
    </location>
</feature>
<dbReference type="Pfam" id="PF03600">
    <property type="entry name" value="CitMHS"/>
    <property type="match status" value="1"/>
</dbReference>
<feature type="domain" description="Citrate transporter-like" evidence="8">
    <location>
        <begin position="5"/>
        <end position="330"/>
    </location>
</feature>
<dbReference type="InterPro" id="IPR004680">
    <property type="entry name" value="Cit_transptr-like_dom"/>
</dbReference>
<keyword evidence="3" id="KW-1003">Cell membrane</keyword>
<keyword evidence="2" id="KW-0813">Transport</keyword>
<proteinExistence type="predicted"/>
<gene>
    <name evidence="9" type="ORF">IAA69_04475</name>
</gene>
<comment type="subcellular location">
    <subcellularLocation>
        <location evidence="1">Cell membrane</location>
        <topology evidence="1">Multi-pass membrane protein</topology>
    </subcellularLocation>
</comment>
<accession>A0A9D1A0E7</accession>
<feature type="transmembrane region" description="Helical" evidence="7">
    <location>
        <begin position="338"/>
        <end position="363"/>
    </location>
</feature>
<name>A0A9D1A0E7_9ACTN</name>
<dbReference type="GO" id="GO:0055085">
    <property type="term" value="P:transmembrane transport"/>
    <property type="evidence" value="ECO:0007669"/>
    <property type="project" value="InterPro"/>
</dbReference>
<keyword evidence="5 7" id="KW-1133">Transmembrane helix</keyword>
<feature type="transmembrane region" description="Helical" evidence="7">
    <location>
        <begin position="148"/>
        <end position="170"/>
    </location>
</feature>
<dbReference type="PANTHER" id="PTHR43302">
    <property type="entry name" value="TRANSPORTER ARSB-RELATED"/>
    <property type="match status" value="1"/>
</dbReference>
<evidence type="ECO:0000256" key="2">
    <source>
        <dbReference type="ARBA" id="ARBA00022448"/>
    </source>
</evidence>
<dbReference type="EMBL" id="DVGB01000055">
    <property type="protein sequence ID" value="HIR01499.1"/>
    <property type="molecule type" value="Genomic_DNA"/>
</dbReference>
<reference evidence="9" key="1">
    <citation type="submission" date="2020-10" db="EMBL/GenBank/DDBJ databases">
        <authorList>
            <person name="Gilroy R."/>
        </authorList>
    </citation>
    <scope>NUCLEOTIDE SEQUENCE</scope>
    <source>
        <strain evidence="9">ChiGjej1B1-2707</strain>
    </source>
</reference>
<keyword evidence="6 7" id="KW-0472">Membrane</keyword>